<gene>
    <name evidence="1" type="ORF">L6452_43977</name>
</gene>
<reference evidence="1 2" key="2">
    <citation type="journal article" date="2022" name="Mol. Ecol. Resour.">
        <title>The genomes of chicory, endive, great burdock and yacon provide insights into Asteraceae paleo-polyploidization history and plant inulin production.</title>
        <authorList>
            <person name="Fan W."/>
            <person name="Wang S."/>
            <person name="Wang H."/>
            <person name="Wang A."/>
            <person name="Jiang F."/>
            <person name="Liu H."/>
            <person name="Zhao H."/>
            <person name="Xu D."/>
            <person name="Zhang Y."/>
        </authorList>
    </citation>
    <scope>NUCLEOTIDE SEQUENCE [LARGE SCALE GENOMIC DNA]</scope>
    <source>
        <strain evidence="2">cv. Niubang</strain>
    </source>
</reference>
<evidence type="ECO:0000313" key="2">
    <source>
        <dbReference type="Proteomes" id="UP001055879"/>
    </source>
</evidence>
<name>A0ACB8XEE1_ARCLA</name>
<proteinExistence type="predicted"/>
<keyword evidence="2" id="KW-1185">Reference proteome</keyword>
<dbReference type="EMBL" id="CM042064">
    <property type="protein sequence ID" value="KAI3665353.1"/>
    <property type="molecule type" value="Genomic_DNA"/>
</dbReference>
<accession>A0ACB8XEE1</accession>
<reference evidence="2" key="1">
    <citation type="journal article" date="2022" name="Mol. Ecol. Resour.">
        <title>The genomes of chicory, endive, great burdock and yacon provide insights into Asteraceae palaeo-polyploidization history and plant inulin production.</title>
        <authorList>
            <person name="Fan W."/>
            <person name="Wang S."/>
            <person name="Wang H."/>
            <person name="Wang A."/>
            <person name="Jiang F."/>
            <person name="Liu H."/>
            <person name="Zhao H."/>
            <person name="Xu D."/>
            <person name="Zhang Y."/>
        </authorList>
    </citation>
    <scope>NUCLEOTIDE SEQUENCE [LARGE SCALE GENOMIC DNA]</scope>
    <source>
        <strain evidence="2">cv. Niubang</strain>
    </source>
</reference>
<sequence length="102" mass="11569">MSSGNFDVRLFRVLELAAVMCCTLCGATNASFIAKPRMETGLFEHVVVELTLWQIRWREESFPATTKGGDGGVEVEGCCFRYLSMNRSTDLWEGGRRREEVR</sequence>
<protein>
    <submittedName>
        <fullName evidence="1">Uncharacterized protein</fullName>
    </submittedName>
</protein>
<organism evidence="1 2">
    <name type="scientific">Arctium lappa</name>
    <name type="common">Greater burdock</name>
    <name type="synonym">Lappa major</name>
    <dbReference type="NCBI Taxonomy" id="4217"/>
    <lineage>
        <taxon>Eukaryota</taxon>
        <taxon>Viridiplantae</taxon>
        <taxon>Streptophyta</taxon>
        <taxon>Embryophyta</taxon>
        <taxon>Tracheophyta</taxon>
        <taxon>Spermatophyta</taxon>
        <taxon>Magnoliopsida</taxon>
        <taxon>eudicotyledons</taxon>
        <taxon>Gunneridae</taxon>
        <taxon>Pentapetalae</taxon>
        <taxon>asterids</taxon>
        <taxon>campanulids</taxon>
        <taxon>Asterales</taxon>
        <taxon>Asteraceae</taxon>
        <taxon>Carduoideae</taxon>
        <taxon>Cardueae</taxon>
        <taxon>Arctiinae</taxon>
        <taxon>Arctium</taxon>
    </lineage>
</organism>
<dbReference type="Proteomes" id="UP001055879">
    <property type="component" value="Linkage Group LG18"/>
</dbReference>
<comment type="caution">
    <text evidence="1">The sequence shown here is derived from an EMBL/GenBank/DDBJ whole genome shotgun (WGS) entry which is preliminary data.</text>
</comment>
<evidence type="ECO:0000313" key="1">
    <source>
        <dbReference type="EMBL" id="KAI3665353.1"/>
    </source>
</evidence>